<evidence type="ECO:0000256" key="1">
    <source>
        <dbReference type="ARBA" id="ARBA00004245"/>
    </source>
</evidence>
<dbReference type="Gene3D" id="1.20.58.1520">
    <property type="match status" value="1"/>
</dbReference>
<proteinExistence type="inferred from homology"/>
<evidence type="ECO:0000313" key="7">
    <source>
        <dbReference type="EMBL" id="KAL0005116.1"/>
    </source>
</evidence>
<dbReference type="GO" id="GO:0005819">
    <property type="term" value="C:spindle"/>
    <property type="evidence" value="ECO:0007669"/>
    <property type="project" value="TreeGrafter"/>
</dbReference>
<dbReference type="PANTHER" id="PTHR19321:SF0">
    <property type="entry name" value="65-KDA MICROTUBULE-ASSOCIATED PROTEIN 6"/>
    <property type="match status" value="1"/>
</dbReference>
<evidence type="ECO:0000313" key="8">
    <source>
        <dbReference type="Proteomes" id="UP001459277"/>
    </source>
</evidence>
<name>A0AAW2D7D2_9ROSI</name>
<dbReference type="GO" id="GO:0000226">
    <property type="term" value="P:microtubule cytoskeleton organization"/>
    <property type="evidence" value="ECO:0007669"/>
    <property type="project" value="InterPro"/>
</dbReference>
<accession>A0AAW2D7D2</accession>
<evidence type="ECO:0000256" key="2">
    <source>
        <dbReference type="ARBA" id="ARBA00006187"/>
    </source>
</evidence>
<keyword evidence="4" id="KW-0206">Cytoskeleton</keyword>
<dbReference type="AlphaFoldDB" id="A0AAW2D7D2"/>
<gene>
    <name evidence="7" type="ORF">SO802_012677</name>
</gene>
<reference evidence="7 8" key="1">
    <citation type="submission" date="2024-01" db="EMBL/GenBank/DDBJ databases">
        <title>A telomere-to-telomere, gap-free genome of sweet tea (Lithocarpus litseifolius).</title>
        <authorList>
            <person name="Zhou J."/>
        </authorList>
    </citation>
    <scope>NUCLEOTIDE SEQUENCE [LARGE SCALE GENOMIC DNA]</scope>
    <source>
        <strain evidence="7">Zhou-2022a</strain>
        <tissue evidence="7">Leaf</tissue>
    </source>
</reference>
<evidence type="ECO:0000256" key="3">
    <source>
        <dbReference type="ARBA" id="ARBA00022701"/>
    </source>
</evidence>
<dbReference type="Proteomes" id="UP001459277">
    <property type="component" value="Unassembled WGS sequence"/>
</dbReference>
<evidence type="ECO:0000256" key="5">
    <source>
        <dbReference type="SAM" id="Coils"/>
    </source>
</evidence>
<feature type="region of interest" description="Disordered" evidence="6">
    <location>
        <begin position="532"/>
        <end position="583"/>
    </location>
</feature>
<protein>
    <submittedName>
        <fullName evidence="7">Uncharacterized protein</fullName>
    </submittedName>
</protein>
<comment type="subcellular location">
    <subcellularLocation>
        <location evidence="1">Cytoplasm</location>
        <location evidence="1">Cytoskeleton</location>
    </subcellularLocation>
</comment>
<evidence type="ECO:0000256" key="6">
    <source>
        <dbReference type="SAM" id="MobiDB-lite"/>
    </source>
</evidence>
<feature type="coiled-coil region" evidence="5">
    <location>
        <begin position="50"/>
        <end position="91"/>
    </location>
</feature>
<dbReference type="InterPro" id="IPR007145">
    <property type="entry name" value="MAP65_Ase1_PRC1"/>
</dbReference>
<keyword evidence="4" id="KW-0963">Cytoplasm</keyword>
<comment type="caution">
    <text evidence="7">The sequence shown here is derived from an EMBL/GenBank/DDBJ whole genome shotgun (WGS) entry which is preliminary data.</text>
</comment>
<keyword evidence="3" id="KW-0493">Microtubule</keyword>
<dbReference type="GO" id="GO:0005737">
    <property type="term" value="C:cytoplasm"/>
    <property type="evidence" value="ECO:0007669"/>
    <property type="project" value="TreeGrafter"/>
</dbReference>
<dbReference type="EMBL" id="JAZDWU010000004">
    <property type="protein sequence ID" value="KAL0005116.1"/>
    <property type="molecule type" value="Genomic_DNA"/>
</dbReference>
<dbReference type="GO" id="GO:0008017">
    <property type="term" value="F:microtubule binding"/>
    <property type="evidence" value="ECO:0007669"/>
    <property type="project" value="InterPro"/>
</dbReference>
<dbReference type="Pfam" id="PF03999">
    <property type="entry name" value="MAP65_ASE1"/>
    <property type="match status" value="2"/>
</dbReference>
<keyword evidence="5" id="KW-0175">Coiled coil</keyword>
<dbReference type="GO" id="GO:0005874">
    <property type="term" value="C:microtubule"/>
    <property type="evidence" value="ECO:0007669"/>
    <property type="project" value="UniProtKB-KW"/>
</dbReference>
<keyword evidence="8" id="KW-1185">Reference proteome</keyword>
<evidence type="ECO:0000256" key="4">
    <source>
        <dbReference type="ARBA" id="ARBA00023212"/>
    </source>
</evidence>
<dbReference type="PANTHER" id="PTHR19321">
    <property type="entry name" value="PROTEIN REGULATOR OF CYTOKINESIS 1 PRC1-RELATED"/>
    <property type="match status" value="1"/>
</dbReference>
<organism evidence="7 8">
    <name type="scientific">Lithocarpus litseifolius</name>
    <dbReference type="NCBI Taxonomy" id="425828"/>
    <lineage>
        <taxon>Eukaryota</taxon>
        <taxon>Viridiplantae</taxon>
        <taxon>Streptophyta</taxon>
        <taxon>Embryophyta</taxon>
        <taxon>Tracheophyta</taxon>
        <taxon>Spermatophyta</taxon>
        <taxon>Magnoliopsida</taxon>
        <taxon>eudicotyledons</taxon>
        <taxon>Gunneridae</taxon>
        <taxon>Pentapetalae</taxon>
        <taxon>rosids</taxon>
        <taxon>fabids</taxon>
        <taxon>Fagales</taxon>
        <taxon>Fagaceae</taxon>
        <taxon>Lithocarpus</taxon>
    </lineage>
</organism>
<sequence>MLAIGSPTISVRTSTSCNALLRELKQIWNDIGESEADKDRMLLELERECLEVYRRKVEEAANAKARLHQSVAAKEAELATLMAALGELNLNSPIQTEKRSASLKDKLASVTPLVDDLKMKKEERMKQFADINAQIEKISGEISGYSHVNNAMIGSLTLDELDLSLRKLTEYQTHLRTLQKEKSDRLHKVLEYVNEVHSLCGVLGLDFGQTVSDVHPSLQGTSMEQSTNISNSTLEGLEQAIVKLKLERKARIMKVKDIVASLFELWNLMDSPKEEKNRFSRITSILKLSETEMTQPGVLSTEIIEQASAEVERLTKLKASRMKELVMKKRSELEEICRMTHIEPDTSTAAEKSSALIDSGLVDPSELLANIEAEIVKAKEEAVSRKEIMDRIDRWLSACEEENWLEDYNQDDNRYNAGRGAHINLKRAERARVTISKIPGIAFLLILPFPVVALYFGANQVLFPAIVDNLINKTLAWEYEKKMQFLYDGARLVLILEEYKITRQQKEEEKKKFRDQKKLQDLLLTEKEAIYGSKPSPRKSNSFRKPNGYRANGNGSMPPTPRRNSVGSATPELLTPRSYSGRQNGYFKETRRLSTTPLNFVAISKEDTMSTYASVCGSESGSPRLN</sequence>
<feature type="compositionally biased region" description="Polar residues" evidence="6">
    <location>
        <begin position="553"/>
        <end position="568"/>
    </location>
</feature>
<comment type="similarity">
    <text evidence="2">Belongs to the MAP65/ASE1 family.</text>
</comment>